<evidence type="ECO:0000256" key="3">
    <source>
        <dbReference type="ARBA" id="ARBA00022491"/>
    </source>
</evidence>
<comment type="subcellular location">
    <subcellularLocation>
        <location evidence="1">Nucleus</location>
    </subcellularLocation>
</comment>
<dbReference type="InterPro" id="IPR002720">
    <property type="entry name" value="RB_A"/>
</dbReference>
<name>A0ABN8NDL0_9CNID</name>
<protein>
    <recommendedName>
        <fullName evidence="14">Retinoblastoma-associated protein</fullName>
    </recommendedName>
</protein>
<dbReference type="InterPro" id="IPR028309">
    <property type="entry name" value="RB_fam"/>
</dbReference>
<keyword evidence="6" id="KW-0539">Nucleus</keyword>
<dbReference type="Pfam" id="PF08934">
    <property type="entry name" value="Rb_C"/>
    <property type="match status" value="1"/>
</dbReference>
<comment type="caution">
    <text evidence="12">The sequence shown here is derived from an EMBL/GenBank/DDBJ whole genome shotgun (WGS) entry which is preliminary data.</text>
</comment>
<dbReference type="Gene3D" id="1.10.472.140">
    <property type="match status" value="1"/>
</dbReference>
<dbReference type="SMART" id="SM01368">
    <property type="entry name" value="RB_A"/>
    <property type="match status" value="1"/>
</dbReference>
<comment type="similarity">
    <text evidence="2">Belongs to the retinoblastoma protein (RB) family.</text>
</comment>
<dbReference type="InterPro" id="IPR036915">
    <property type="entry name" value="Cyclin-like_sf"/>
</dbReference>
<evidence type="ECO:0000256" key="2">
    <source>
        <dbReference type="ARBA" id="ARBA00009475"/>
    </source>
</evidence>
<feature type="domain" description="Retinoblastoma-associated protein N-terminal" evidence="9">
    <location>
        <begin position="60"/>
        <end position="189"/>
    </location>
</feature>
<dbReference type="Proteomes" id="UP001159405">
    <property type="component" value="Unassembled WGS sequence"/>
</dbReference>
<keyword evidence="5" id="KW-0804">Transcription</keyword>
<dbReference type="Pfam" id="PF01857">
    <property type="entry name" value="RB_B"/>
    <property type="match status" value="1"/>
</dbReference>
<evidence type="ECO:0000256" key="5">
    <source>
        <dbReference type="ARBA" id="ARBA00023163"/>
    </source>
</evidence>
<feature type="compositionally biased region" description="Polar residues" evidence="8">
    <location>
        <begin position="682"/>
        <end position="697"/>
    </location>
</feature>
<organism evidence="12 13">
    <name type="scientific">Porites lobata</name>
    <dbReference type="NCBI Taxonomy" id="104759"/>
    <lineage>
        <taxon>Eukaryota</taxon>
        <taxon>Metazoa</taxon>
        <taxon>Cnidaria</taxon>
        <taxon>Anthozoa</taxon>
        <taxon>Hexacorallia</taxon>
        <taxon>Scleractinia</taxon>
        <taxon>Fungiina</taxon>
        <taxon>Poritidae</taxon>
        <taxon>Porites</taxon>
    </lineage>
</organism>
<dbReference type="Pfam" id="PF11934">
    <property type="entry name" value="DUF3452"/>
    <property type="match status" value="1"/>
</dbReference>
<keyword evidence="3" id="KW-0678">Repressor</keyword>
<evidence type="ECO:0008006" key="14">
    <source>
        <dbReference type="Google" id="ProtNLM"/>
    </source>
</evidence>
<dbReference type="InterPro" id="IPR024599">
    <property type="entry name" value="RB_N"/>
</dbReference>
<dbReference type="Gene3D" id="1.10.472.10">
    <property type="entry name" value="Cyclin-like"/>
    <property type="match status" value="2"/>
</dbReference>
<evidence type="ECO:0000256" key="6">
    <source>
        <dbReference type="ARBA" id="ARBA00023242"/>
    </source>
</evidence>
<dbReference type="InterPro" id="IPR002719">
    <property type="entry name" value="RB_B"/>
</dbReference>
<keyword evidence="7" id="KW-0131">Cell cycle</keyword>
<evidence type="ECO:0000256" key="8">
    <source>
        <dbReference type="SAM" id="MobiDB-lite"/>
    </source>
</evidence>
<accession>A0ABN8NDL0</accession>
<dbReference type="SMART" id="SM01367">
    <property type="entry name" value="DUF3452"/>
    <property type="match status" value="1"/>
</dbReference>
<proteinExistence type="inferred from homology"/>
<evidence type="ECO:0000256" key="4">
    <source>
        <dbReference type="ARBA" id="ARBA00023015"/>
    </source>
</evidence>
<evidence type="ECO:0000259" key="10">
    <source>
        <dbReference type="SMART" id="SM01368"/>
    </source>
</evidence>
<feature type="domain" description="Retinoblastoma-associated protein A-box" evidence="10">
    <location>
        <begin position="312"/>
        <end position="508"/>
    </location>
</feature>
<evidence type="ECO:0000256" key="1">
    <source>
        <dbReference type="ARBA" id="ARBA00004123"/>
    </source>
</evidence>
<dbReference type="EMBL" id="CALNXK010000018">
    <property type="protein sequence ID" value="CAH3105437.1"/>
    <property type="molecule type" value="Genomic_DNA"/>
</dbReference>
<evidence type="ECO:0000313" key="13">
    <source>
        <dbReference type="Proteomes" id="UP001159405"/>
    </source>
</evidence>
<evidence type="ECO:0000259" key="11">
    <source>
        <dbReference type="SMART" id="SM01369"/>
    </source>
</evidence>
<evidence type="ECO:0000256" key="7">
    <source>
        <dbReference type="ARBA" id="ARBA00023306"/>
    </source>
</evidence>
<dbReference type="SUPFAM" id="SSF47954">
    <property type="entry name" value="Cyclin-like"/>
    <property type="match status" value="2"/>
</dbReference>
<dbReference type="Pfam" id="PF01858">
    <property type="entry name" value="RB_A"/>
    <property type="match status" value="1"/>
</dbReference>
<dbReference type="SMART" id="SM01369">
    <property type="entry name" value="Rb_C"/>
    <property type="match status" value="1"/>
</dbReference>
<sequence length="780" mass="88766">MDIKQSFDAFIQQVGLEEESAKKSWELWESFSSKAAEFPKDALIPWFVCATYVTICRRRHTAPQARESFTICSLSKILKAAKMRMVEFFQKMKEFAEICNVENSVTESLNELKKTFCISSAIFFKFKRVVPVVLEDDQSFSKSETSKDAFFKTCWLLFLVCKGWQMHQVGDLMTAFYLLLCCVDYVHRRLLPSSQHPTDLQETNISLEEGILPYLCQESSVPYTSVNSVHAQYFQPFLDSEGWKRDLLNVDDLNTMSNEIYDKCGDIDERDFFDASGYLWIPFSKEESIATCDLSGGFSSAFVHEPHVMTTTEVLEARVQLSMDIHLRDVLEVSSDTPGQELLRFWNCCKRDPKTLIQSCLTDVQENFMKGFTEAVNEENNNNSNQIFIQAKKLYYRVMEAMLLAEEKRLSCSDFSALLNSASFHISLMACSLEVLMADKGLPSAAIKFPWILNVLELKAFDFFKVTESFILHEPHLGSKLIKHLNSIEEQVLESLAWKVNSPLLITMMAVAPHVDPASVRSGQQQKKSQPLNLFSRKVNQLAYKRLQSLCNELDIDDTLRNHMWTCLEQSLRLHWQLMKDRHLDQMILCAIYAISKVTGKEIQFKQIVTSYRRLPFASPQVYISAPGKEHESIIGFYNSVYMVAMKSTILQFAPNKVPPVSPAPKSSLRIPGKKNFYLSPLRNSPSNTLTPKSRSLYSFGDSPGSGDRGSLSRINASLRAAVHSQTKVPQKRLRFDDYDIKEPGSGLYNGHSTEKELAASVNGTNGEAREHETEEDNNS</sequence>
<gene>
    <name evidence="12" type="ORF">PLOB_00013901</name>
</gene>
<dbReference type="PANTHER" id="PTHR13742:SF36">
    <property type="entry name" value="RETINOBLASTOMA-ASSOCIATED PROTEIN"/>
    <property type="match status" value="1"/>
</dbReference>
<keyword evidence="13" id="KW-1185">Reference proteome</keyword>
<evidence type="ECO:0000313" key="12">
    <source>
        <dbReference type="EMBL" id="CAH3105437.1"/>
    </source>
</evidence>
<feature type="region of interest" description="Disordered" evidence="8">
    <location>
        <begin position="738"/>
        <end position="780"/>
    </location>
</feature>
<keyword evidence="4" id="KW-0805">Transcription regulation</keyword>
<evidence type="ECO:0000259" key="9">
    <source>
        <dbReference type="SMART" id="SM01367"/>
    </source>
</evidence>
<feature type="region of interest" description="Disordered" evidence="8">
    <location>
        <begin position="677"/>
        <end position="712"/>
    </location>
</feature>
<reference evidence="12 13" key="1">
    <citation type="submission" date="2022-05" db="EMBL/GenBank/DDBJ databases">
        <authorList>
            <consortium name="Genoscope - CEA"/>
            <person name="William W."/>
        </authorList>
    </citation>
    <scope>NUCLEOTIDE SEQUENCE [LARGE SCALE GENOMIC DNA]</scope>
</reference>
<dbReference type="PANTHER" id="PTHR13742">
    <property type="entry name" value="RETINOBLASTOMA-ASSOCIATED PROTEIN RB -RELATED"/>
    <property type="match status" value="1"/>
</dbReference>
<dbReference type="InterPro" id="IPR015030">
    <property type="entry name" value="RB_C"/>
</dbReference>
<feature type="domain" description="Retinoblastoma-associated protein C-terminal" evidence="11">
    <location>
        <begin position="650"/>
        <end position="779"/>
    </location>
</feature>